<evidence type="ECO:0000256" key="1">
    <source>
        <dbReference type="SAM" id="Coils"/>
    </source>
</evidence>
<organism evidence="2 3">
    <name type="scientific">Caenorhabditis japonica</name>
    <dbReference type="NCBI Taxonomy" id="281687"/>
    <lineage>
        <taxon>Eukaryota</taxon>
        <taxon>Metazoa</taxon>
        <taxon>Ecdysozoa</taxon>
        <taxon>Nematoda</taxon>
        <taxon>Chromadorea</taxon>
        <taxon>Rhabditida</taxon>
        <taxon>Rhabditina</taxon>
        <taxon>Rhabditomorpha</taxon>
        <taxon>Rhabditoidea</taxon>
        <taxon>Rhabditidae</taxon>
        <taxon>Peloderinae</taxon>
        <taxon>Caenorhabditis</taxon>
    </lineage>
</organism>
<dbReference type="EnsemblMetazoa" id="CJA23344.1">
    <property type="protein sequence ID" value="CJA23344.1"/>
    <property type="gene ID" value="WBGene00178916"/>
</dbReference>
<dbReference type="PANTHER" id="PTHR31424">
    <property type="entry name" value="PROTEIN CBG23806"/>
    <property type="match status" value="1"/>
</dbReference>
<evidence type="ECO:0000313" key="3">
    <source>
        <dbReference type="Proteomes" id="UP000005237"/>
    </source>
</evidence>
<feature type="coiled-coil region" evidence="1">
    <location>
        <begin position="2"/>
        <end position="39"/>
    </location>
</feature>
<dbReference type="Proteomes" id="UP000005237">
    <property type="component" value="Unassembled WGS sequence"/>
</dbReference>
<name>A0A8R1E7U3_CAEJA</name>
<proteinExistence type="predicted"/>
<accession>A0A8R1E7U3</accession>
<keyword evidence="3" id="KW-1185">Reference proteome</keyword>
<dbReference type="AlphaFoldDB" id="A0A8R1E7U3"/>
<protein>
    <submittedName>
        <fullName evidence="2">Uncharacterized protein</fullName>
    </submittedName>
</protein>
<evidence type="ECO:0000313" key="2">
    <source>
        <dbReference type="EnsemblMetazoa" id="CJA23344.1"/>
    </source>
</evidence>
<reference evidence="3" key="1">
    <citation type="submission" date="2010-08" db="EMBL/GenBank/DDBJ databases">
        <authorList>
            <consortium name="Caenorhabditis japonica Sequencing Consortium"/>
            <person name="Wilson R.K."/>
        </authorList>
    </citation>
    <scope>NUCLEOTIDE SEQUENCE [LARGE SCALE GENOMIC DNA]</scope>
    <source>
        <strain evidence="3">DF5081</strain>
    </source>
</reference>
<keyword evidence="1" id="KW-0175">Coiled coil</keyword>
<dbReference type="PANTHER" id="PTHR31424:SF3">
    <property type="entry name" value="RING-TYPE DOMAIN-CONTAINING PROTEIN"/>
    <property type="match status" value="1"/>
</dbReference>
<reference evidence="2" key="2">
    <citation type="submission" date="2022-06" db="UniProtKB">
        <authorList>
            <consortium name="EnsemblMetazoa"/>
        </authorList>
    </citation>
    <scope>IDENTIFICATION</scope>
    <source>
        <strain evidence="2">DF5081</strain>
    </source>
</reference>
<sequence>RKQELKEKIVEDESLLEDIQEERNELQDLLKNSSGATRQALENVLVNIGCDYRVWFQELNGNQARTLLRIENIDKIVAVFPKSNELCIMANVMKDLAFIMSQADNSIKTDEEIDKIQAVLDRFCDNLRKVQPSSGVLPKLHLLTAHLVPFLRDHRSWGKVTEQGIEALHPIFNSLNLRFAAVQDPLLRASLTVQMMTNFNVIHDVGESWNISK</sequence>